<dbReference type="InterPro" id="IPR026341">
    <property type="entry name" value="T9SS_type_B"/>
</dbReference>
<dbReference type="Pfam" id="PF13585">
    <property type="entry name" value="CHU_C"/>
    <property type="match status" value="1"/>
</dbReference>
<comment type="caution">
    <text evidence="1">The sequence shown here is derived from an EMBL/GenBank/DDBJ whole genome shotgun (WGS) entry which is preliminary data.</text>
</comment>
<protein>
    <submittedName>
        <fullName evidence="1">Gliding motility-associated C-terminal domain-containing protein</fullName>
    </submittedName>
</protein>
<evidence type="ECO:0000313" key="2">
    <source>
        <dbReference type="Proteomes" id="UP000677244"/>
    </source>
</evidence>
<dbReference type="RefSeq" id="WP_209141527.1">
    <property type="nucleotide sequence ID" value="NZ_JAGHKO010000010.1"/>
</dbReference>
<name>A0ABS3YZW7_9BACT</name>
<keyword evidence="2" id="KW-1185">Reference proteome</keyword>
<reference evidence="1 2" key="1">
    <citation type="submission" date="2021-03" db="EMBL/GenBank/DDBJ databases">
        <title>Assistant Professor.</title>
        <authorList>
            <person name="Huq M.A."/>
        </authorList>
    </citation>
    <scope>NUCLEOTIDE SEQUENCE [LARGE SCALE GENOMIC DNA]</scope>
    <source>
        <strain evidence="1 2">MAH-29</strain>
    </source>
</reference>
<gene>
    <name evidence="1" type="ORF">J7I42_24530</name>
</gene>
<accession>A0ABS3YZW7</accession>
<dbReference type="NCBIfam" id="TIGR04131">
    <property type="entry name" value="Bac_Flav_CTERM"/>
    <property type="match status" value="1"/>
</dbReference>
<organism evidence="1 2">
    <name type="scientific">Niastella soli</name>
    <dbReference type="NCBI Taxonomy" id="2821487"/>
    <lineage>
        <taxon>Bacteria</taxon>
        <taxon>Pseudomonadati</taxon>
        <taxon>Bacteroidota</taxon>
        <taxon>Chitinophagia</taxon>
        <taxon>Chitinophagales</taxon>
        <taxon>Chitinophagaceae</taxon>
        <taxon>Niastella</taxon>
    </lineage>
</organism>
<dbReference type="Proteomes" id="UP000677244">
    <property type="component" value="Unassembled WGS sequence"/>
</dbReference>
<proteinExistence type="predicted"/>
<sequence length="694" mass="74998">MKGNFTLCTLFIVLLLQAVGSNVNGQWALLRQGFGGRGNGQWTMGNSANLGILNNGGLLKLNNQKPQSSNYKQAEGSCPANIDFEAGSLQNWNCYTGSTSVRNNTNEITVMPSPPITGRHTLYAKGAATLVDPYGLFPVNPPDGSGYAVRLGNNINGSEAERITYEFTVPANANDATFTYRYAVVFQDPGHNPNEQPRFIARILDVQTNSYLPCASNEYIATASLPGFQSSTVDASVKYKPWSSVFINLGAYGGKRLKVEFTTADCTKGAHWGYAYVDVGECNVTASAHYECNPNIASFTGPGGFQEYKWYDNNFSTLLGTGENLVLNPAPKINNINVVVIPFNGFGCSDTLQASIYPILPLANAGPDTIICPDHPILLGSPGTSAFTYVWSPASFLSDPLIAQPVGTPPKPASYIITVTSIESGCIDKDTMNIQVFQPIDISVSPDQTICEGQSVNLQAMGSAVLFNWSPGVGLNRTNIANPVATPKSTTTYQVIGFDGHQCFTDTGLIKVVVHPNPRVNVGPDVTRATGSTYTFSPVTQNGPIVSWQWTPADDLSCIDCTTPVATIKRNRTYLAKVTNEFGCVGIDSMNIKTFCESAQVFIPNAFSPDGDGLNDVLMVRGKGIAQVRSFRIFSRWGELVFERTNFQPNDPAFGWDGKVRGVTGPAEVYVYMADVVCENDLINSYRGNVTLLR</sequence>
<dbReference type="EMBL" id="JAGHKO010000010">
    <property type="protein sequence ID" value="MBO9203474.1"/>
    <property type="molecule type" value="Genomic_DNA"/>
</dbReference>
<evidence type="ECO:0000313" key="1">
    <source>
        <dbReference type="EMBL" id="MBO9203474.1"/>
    </source>
</evidence>